<evidence type="ECO:0000259" key="4">
    <source>
        <dbReference type="Pfam" id="PF22956"/>
    </source>
</evidence>
<dbReference type="Pfam" id="PF22956">
    <property type="entry name" value="VPS15-like_hel"/>
    <property type="match status" value="1"/>
</dbReference>
<feature type="repeat" description="HEAT" evidence="2">
    <location>
        <begin position="358"/>
        <end position="396"/>
    </location>
</feature>
<reference evidence="5" key="1">
    <citation type="submission" date="2021-01" db="EMBL/GenBank/DDBJ databases">
        <authorList>
            <consortium name="Genoscope - CEA"/>
            <person name="William W."/>
        </authorList>
    </citation>
    <scope>NUCLEOTIDE SEQUENCE</scope>
</reference>
<dbReference type="PROSITE" id="PS50077">
    <property type="entry name" value="HEAT_REPEAT"/>
    <property type="match status" value="3"/>
</dbReference>
<name>A0A8S1LNS3_PARPR</name>
<dbReference type="OMA" id="DIAEVRC"/>
<dbReference type="GO" id="GO:0005829">
    <property type="term" value="C:cytosol"/>
    <property type="evidence" value="ECO:0007669"/>
    <property type="project" value="TreeGrafter"/>
</dbReference>
<dbReference type="InterPro" id="IPR055231">
    <property type="entry name" value="2AA_helical"/>
</dbReference>
<dbReference type="GO" id="GO:0000159">
    <property type="term" value="C:protein phosphatase type 2A complex"/>
    <property type="evidence" value="ECO:0007669"/>
    <property type="project" value="TreeGrafter"/>
</dbReference>
<sequence>MDEEDCTIFIEELKSDDPNLKLNAVSKIVSIAQILGPSRTCQELIPYLIDIIEEQDNEDEFLIKLAKELVNLKPFTGANVHLLNAPLEILSSMEEPLVRDKAVESLILLAEGMPNSFFENHFFQIVQQLGQWDNFPSRISAASLLPLTYKHVSLEKQNTLWDLFKQLCGDDTPMVRRVCAGVLSDLAKMKCQPQQLLQLWEALLKDPIDSVKIKAIEGSQYMLKLIDDEHDLETQLQGYFALADPKEKSWRVRYTVPECLESIIDIIVKLNKNKTILKNQAVPVFQQLLKDTEPEVRSMALISIYHLLKELPTSSKDLFLPLFQTLSTDTSQHVRMSLAEQICKISKQYTVQIVLQSFIPLITTLIKDDVVEIKIKLAHNLDQLSQAIGQDNSKKHLVPLIQTFASEKQWRYRLEMMSIIPKLLKVAGYDSFLELQEVYLEKGVLNHYQAIRDQAIDNLIQLSEIFGYDKIREFILKCINLQFEQPNYIYRVSAMHSIAKLKNTLSKDDLVNQFKEITQKSLNDKVPNVRLNIFKLFTTIQNKLDNKTQNEFKNKARILQQDQDIDVKYFAQKI</sequence>
<proteinExistence type="predicted"/>
<dbReference type="GO" id="GO:0019888">
    <property type="term" value="F:protein phosphatase regulator activity"/>
    <property type="evidence" value="ECO:0007669"/>
    <property type="project" value="TreeGrafter"/>
</dbReference>
<evidence type="ECO:0000313" key="5">
    <source>
        <dbReference type="EMBL" id="CAD8068459.1"/>
    </source>
</evidence>
<feature type="domain" description="Phosphatase 2A Regulatory Subunit A helical" evidence="4">
    <location>
        <begin position="356"/>
        <end position="525"/>
    </location>
</feature>
<feature type="repeat" description="HEAT" evidence="2">
    <location>
        <begin position="281"/>
        <end position="317"/>
    </location>
</feature>
<accession>A0A8S1LNS3</accession>
<dbReference type="EMBL" id="CAJJDM010000041">
    <property type="protein sequence ID" value="CAD8068459.1"/>
    <property type="molecule type" value="Genomic_DNA"/>
</dbReference>
<dbReference type="AlphaFoldDB" id="A0A8S1LNS3"/>
<evidence type="ECO:0000256" key="2">
    <source>
        <dbReference type="PROSITE-ProRule" id="PRU00103"/>
    </source>
</evidence>
<dbReference type="InterPro" id="IPR021133">
    <property type="entry name" value="HEAT_type_2"/>
</dbReference>
<dbReference type="InterPro" id="IPR051023">
    <property type="entry name" value="PP2A_Regulatory_Subunit_A"/>
</dbReference>
<organism evidence="5 6">
    <name type="scientific">Paramecium primaurelia</name>
    <dbReference type="NCBI Taxonomy" id="5886"/>
    <lineage>
        <taxon>Eukaryota</taxon>
        <taxon>Sar</taxon>
        <taxon>Alveolata</taxon>
        <taxon>Ciliophora</taxon>
        <taxon>Intramacronucleata</taxon>
        <taxon>Oligohymenophorea</taxon>
        <taxon>Peniculida</taxon>
        <taxon>Parameciidae</taxon>
        <taxon>Paramecium</taxon>
    </lineage>
</organism>
<dbReference type="GO" id="GO:0005634">
    <property type="term" value="C:nucleus"/>
    <property type="evidence" value="ECO:0007669"/>
    <property type="project" value="TreeGrafter"/>
</dbReference>
<evidence type="ECO:0000256" key="1">
    <source>
        <dbReference type="ARBA" id="ARBA00022737"/>
    </source>
</evidence>
<dbReference type="FunFam" id="1.25.10.10:FF:001327">
    <property type="entry name" value="Uncharacterized protein"/>
    <property type="match status" value="1"/>
</dbReference>
<gene>
    <name evidence="5" type="ORF">PPRIM_AZ9-3.1.T0420170</name>
</gene>
<protein>
    <submittedName>
        <fullName evidence="5">Uncharacterized protein</fullName>
    </submittedName>
</protein>
<keyword evidence="6" id="KW-1185">Reference proteome</keyword>
<dbReference type="PANTHER" id="PTHR10648:SF4">
    <property type="entry name" value="PROTEIN PHOSPHATASE 2 (FORMERLY 2A), REGULATORY SUBUNIT A, BETA ISOFORM-RELATED"/>
    <property type="match status" value="1"/>
</dbReference>
<dbReference type="Pfam" id="PF22646">
    <property type="entry name" value="PPP2R1A-like_HEAT"/>
    <property type="match status" value="1"/>
</dbReference>
<dbReference type="Proteomes" id="UP000688137">
    <property type="component" value="Unassembled WGS sequence"/>
</dbReference>
<evidence type="ECO:0000259" key="3">
    <source>
        <dbReference type="Pfam" id="PF22646"/>
    </source>
</evidence>
<feature type="domain" description="Phosphatase PP2A regulatory subunit A/Splicing factor 3B subunit 1-like HEAT repeat" evidence="3">
    <location>
        <begin position="275"/>
        <end position="345"/>
    </location>
</feature>
<comment type="caution">
    <text evidence="5">The sequence shown here is derived from an EMBL/GenBank/DDBJ whole genome shotgun (WGS) entry which is preliminary data.</text>
</comment>
<feature type="repeat" description="HEAT" evidence="2">
    <location>
        <begin position="319"/>
        <end position="357"/>
    </location>
</feature>
<keyword evidence="1" id="KW-0677">Repeat</keyword>
<evidence type="ECO:0000313" key="6">
    <source>
        <dbReference type="Proteomes" id="UP000688137"/>
    </source>
</evidence>
<dbReference type="InterPro" id="IPR054573">
    <property type="entry name" value="PP2A/SF3B1-like_HEAT"/>
</dbReference>
<dbReference type="PANTHER" id="PTHR10648">
    <property type="entry name" value="SERINE/THREONINE-PROTEIN PHOSPHATASE PP2A 65 KDA REGULATORY SUBUNIT"/>
    <property type="match status" value="1"/>
</dbReference>